<keyword evidence="1" id="KW-0812">Transmembrane</keyword>
<accession>A0ABV1AG85</accession>
<proteinExistence type="predicted"/>
<dbReference type="EMBL" id="JAHRIP010091349">
    <property type="protein sequence ID" value="MEQ2316972.1"/>
    <property type="molecule type" value="Genomic_DNA"/>
</dbReference>
<evidence type="ECO:0000256" key="1">
    <source>
        <dbReference type="SAM" id="Phobius"/>
    </source>
</evidence>
<reference evidence="2 3" key="1">
    <citation type="submission" date="2021-06" db="EMBL/GenBank/DDBJ databases">
        <authorList>
            <person name="Palmer J.M."/>
        </authorList>
    </citation>
    <scope>NUCLEOTIDE SEQUENCE [LARGE SCALE GENOMIC DNA]</scope>
    <source>
        <strain evidence="2 3">AS_MEX2019</strain>
        <tissue evidence="2">Muscle</tissue>
    </source>
</reference>
<sequence length="102" mass="11975">MNDEFWTSYFVFPFFLFAHKPFYTNEVYPTVPLRPLLISHLYKGRVNSSNDMVQYLHITSLLYIYFTVLYTLCLFSFPLSIVANRELVCASVQLKEQLSTAT</sequence>
<feature type="transmembrane region" description="Helical" evidence="1">
    <location>
        <begin position="55"/>
        <end position="77"/>
    </location>
</feature>
<organism evidence="2 3">
    <name type="scientific">Ameca splendens</name>
    <dbReference type="NCBI Taxonomy" id="208324"/>
    <lineage>
        <taxon>Eukaryota</taxon>
        <taxon>Metazoa</taxon>
        <taxon>Chordata</taxon>
        <taxon>Craniata</taxon>
        <taxon>Vertebrata</taxon>
        <taxon>Euteleostomi</taxon>
        <taxon>Actinopterygii</taxon>
        <taxon>Neopterygii</taxon>
        <taxon>Teleostei</taxon>
        <taxon>Neoteleostei</taxon>
        <taxon>Acanthomorphata</taxon>
        <taxon>Ovalentaria</taxon>
        <taxon>Atherinomorphae</taxon>
        <taxon>Cyprinodontiformes</taxon>
        <taxon>Goodeidae</taxon>
        <taxon>Ameca</taxon>
    </lineage>
</organism>
<dbReference type="Proteomes" id="UP001469553">
    <property type="component" value="Unassembled WGS sequence"/>
</dbReference>
<gene>
    <name evidence="2" type="ORF">AMECASPLE_037964</name>
</gene>
<name>A0ABV1AG85_9TELE</name>
<keyword evidence="3" id="KW-1185">Reference proteome</keyword>
<keyword evidence="1" id="KW-0472">Membrane</keyword>
<evidence type="ECO:0000313" key="2">
    <source>
        <dbReference type="EMBL" id="MEQ2316972.1"/>
    </source>
</evidence>
<keyword evidence="1" id="KW-1133">Transmembrane helix</keyword>
<protein>
    <submittedName>
        <fullName evidence="2">Uncharacterized protein</fullName>
    </submittedName>
</protein>
<evidence type="ECO:0000313" key="3">
    <source>
        <dbReference type="Proteomes" id="UP001469553"/>
    </source>
</evidence>
<comment type="caution">
    <text evidence="2">The sequence shown here is derived from an EMBL/GenBank/DDBJ whole genome shotgun (WGS) entry which is preliminary data.</text>
</comment>